<evidence type="ECO:0000259" key="6">
    <source>
        <dbReference type="PROSITE" id="PS50835"/>
    </source>
</evidence>
<dbReference type="GO" id="GO:0009897">
    <property type="term" value="C:external side of plasma membrane"/>
    <property type="evidence" value="ECO:0007669"/>
    <property type="project" value="TreeGrafter"/>
</dbReference>
<evidence type="ECO:0000256" key="4">
    <source>
        <dbReference type="SAM" id="Phobius"/>
    </source>
</evidence>
<keyword evidence="8" id="KW-1185">Reference proteome</keyword>
<feature type="signal peptide" evidence="5">
    <location>
        <begin position="1"/>
        <end position="21"/>
    </location>
</feature>
<evidence type="ECO:0000256" key="3">
    <source>
        <dbReference type="ARBA" id="ARBA00023319"/>
    </source>
</evidence>
<keyword evidence="5" id="KW-0732">Signal</keyword>
<evidence type="ECO:0000313" key="7">
    <source>
        <dbReference type="EMBL" id="CAK6978873.1"/>
    </source>
</evidence>
<keyword evidence="4" id="KW-0812">Transmembrane</keyword>
<dbReference type="InterPro" id="IPR050504">
    <property type="entry name" value="IgSF_BTN/MOG"/>
</dbReference>
<dbReference type="GO" id="GO:0005102">
    <property type="term" value="F:signaling receptor binding"/>
    <property type="evidence" value="ECO:0007669"/>
    <property type="project" value="TreeGrafter"/>
</dbReference>
<organism evidence="7 8">
    <name type="scientific">Scomber scombrus</name>
    <name type="common">Atlantic mackerel</name>
    <name type="synonym">Scomber vernalis</name>
    <dbReference type="NCBI Taxonomy" id="13677"/>
    <lineage>
        <taxon>Eukaryota</taxon>
        <taxon>Metazoa</taxon>
        <taxon>Chordata</taxon>
        <taxon>Craniata</taxon>
        <taxon>Vertebrata</taxon>
        <taxon>Euteleostomi</taxon>
        <taxon>Actinopterygii</taxon>
        <taxon>Neopterygii</taxon>
        <taxon>Teleostei</taxon>
        <taxon>Neoteleostei</taxon>
        <taxon>Acanthomorphata</taxon>
        <taxon>Pelagiaria</taxon>
        <taxon>Scombriformes</taxon>
        <taxon>Scombridae</taxon>
        <taxon>Scomber</taxon>
    </lineage>
</organism>
<dbReference type="GO" id="GO:0001817">
    <property type="term" value="P:regulation of cytokine production"/>
    <property type="evidence" value="ECO:0007669"/>
    <property type="project" value="TreeGrafter"/>
</dbReference>
<dbReference type="GO" id="GO:0050852">
    <property type="term" value="P:T cell receptor signaling pathway"/>
    <property type="evidence" value="ECO:0007669"/>
    <property type="project" value="TreeGrafter"/>
</dbReference>
<dbReference type="PANTHER" id="PTHR24100">
    <property type="entry name" value="BUTYROPHILIN"/>
    <property type="match status" value="1"/>
</dbReference>
<evidence type="ECO:0000256" key="1">
    <source>
        <dbReference type="ARBA" id="ARBA00004370"/>
    </source>
</evidence>
<dbReference type="Gene3D" id="2.60.40.10">
    <property type="entry name" value="Immunoglobulins"/>
    <property type="match status" value="1"/>
</dbReference>
<dbReference type="EMBL" id="CAWUFR010000523">
    <property type="protein sequence ID" value="CAK6978873.1"/>
    <property type="molecule type" value="Genomic_DNA"/>
</dbReference>
<comment type="caution">
    <text evidence="7">The sequence shown here is derived from an EMBL/GenBank/DDBJ whole genome shotgun (WGS) entry which is preliminary data.</text>
</comment>
<dbReference type="InterPro" id="IPR007110">
    <property type="entry name" value="Ig-like_dom"/>
</dbReference>
<sequence length="221" mass="24135">MASSLITVLFLFFCLQLSASAEPQIHNVTVRPGDDVTLPCEAPNSVTITAVEWIRPDPERYVYLKSDGHLNTADQDPSYVNRVQLKDDEMKNGELSLILKNVNSNDGGRYECRSKILNEGRRKRGLIDGKPISIVYLKVEGPTDGDSGGGHLGVILTVTLIPAALVVVVVGLVGFVIFKKIKGRSENNSDLPVDDPDVLQQLQQNENGQINITNNISDTPV</sequence>
<dbReference type="InterPro" id="IPR003599">
    <property type="entry name" value="Ig_sub"/>
</dbReference>
<evidence type="ECO:0000256" key="5">
    <source>
        <dbReference type="SAM" id="SignalP"/>
    </source>
</evidence>
<dbReference type="SUPFAM" id="SSF48726">
    <property type="entry name" value="Immunoglobulin"/>
    <property type="match status" value="1"/>
</dbReference>
<dbReference type="SMART" id="SM00409">
    <property type="entry name" value="IG"/>
    <property type="match status" value="1"/>
</dbReference>
<dbReference type="AlphaFoldDB" id="A0AAV1Q5X6"/>
<reference evidence="7 8" key="1">
    <citation type="submission" date="2024-01" db="EMBL/GenBank/DDBJ databases">
        <authorList>
            <person name="Alioto T."/>
            <person name="Alioto T."/>
            <person name="Gomez Garrido J."/>
        </authorList>
    </citation>
    <scope>NUCLEOTIDE SEQUENCE [LARGE SCALE GENOMIC DNA]</scope>
</reference>
<dbReference type="InterPro" id="IPR013106">
    <property type="entry name" value="Ig_V-set"/>
</dbReference>
<protein>
    <submittedName>
        <fullName evidence="7">Selection and upkeep of intraepithelial T-cells protein 7-like</fullName>
    </submittedName>
</protein>
<accession>A0AAV1Q5X6</accession>
<feature type="domain" description="Ig-like" evidence="6">
    <location>
        <begin position="23"/>
        <end position="133"/>
    </location>
</feature>
<gene>
    <name evidence="7" type="ORF">FSCOSCO3_A012403</name>
</gene>
<keyword evidence="4" id="KW-1133">Transmembrane helix</keyword>
<dbReference type="PANTHER" id="PTHR24100:SF151">
    <property type="entry name" value="ICOS LIGAND"/>
    <property type="match status" value="1"/>
</dbReference>
<evidence type="ECO:0000313" key="8">
    <source>
        <dbReference type="Proteomes" id="UP001314229"/>
    </source>
</evidence>
<dbReference type="PROSITE" id="PS50835">
    <property type="entry name" value="IG_LIKE"/>
    <property type="match status" value="1"/>
</dbReference>
<dbReference type="InterPro" id="IPR036179">
    <property type="entry name" value="Ig-like_dom_sf"/>
</dbReference>
<keyword evidence="3" id="KW-0393">Immunoglobulin domain</keyword>
<dbReference type="SMART" id="SM00406">
    <property type="entry name" value="IGv"/>
    <property type="match status" value="1"/>
</dbReference>
<feature type="transmembrane region" description="Helical" evidence="4">
    <location>
        <begin position="152"/>
        <end position="178"/>
    </location>
</feature>
<dbReference type="InterPro" id="IPR013783">
    <property type="entry name" value="Ig-like_fold"/>
</dbReference>
<dbReference type="Proteomes" id="UP001314229">
    <property type="component" value="Unassembled WGS sequence"/>
</dbReference>
<feature type="chain" id="PRO_5043628852" evidence="5">
    <location>
        <begin position="22"/>
        <end position="221"/>
    </location>
</feature>
<dbReference type="Pfam" id="PF07686">
    <property type="entry name" value="V-set"/>
    <property type="match status" value="1"/>
</dbReference>
<comment type="subcellular location">
    <subcellularLocation>
        <location evidence="1">Membrane</location>
    </subcellularLocation>
</comment>
<keyword evidence="2 4" id="KW-0472">Membrane</keyword>
<name>A0AAV1Q5X6_SCOSC</name>
<evidence type="ECO:0000256" key="2">
    <source>
        <dbReference type="ARBA" id="ARBA00023136"/>
    </source>
</evidence>
<proteinExistence type="predicted"/>